<keyword evidence="5 6" id="KW-0472">Membrane</keyword>
<keyword evidence="2" id="KW-1003">Cell membrane</keyword>
<feature type="transmembrane region" description="Helical" evidence="6">
    <location>
        <begin position="307"/>
        <end position="330"/>
    </location>
</feature>
<keyword evidence="3 6" id="KW-0812">Transmembrane</keyword>
<dbReference type="InterPro" id="IPR002797">
    <property type="entry name" value="Polysacc_synth"/>
</dbReference>
<dbReference type="Proteomes" id="UP001501266">
    <property type="component" value="Unassembled WGS sequence"/>
</dbReference>
<evidence type="ECO:0008006" key="9">
    <source>
        <dbReference type="Google" id="ProtNLM"/>
    </source>
</evidence>
<feature type="transmembrane region" description="Helical" evidence="6">
    <location>
        <begin position="36"/>
        <end position="57"/>
    </location>
</feature>
<dbReference type="PANTHER" id="PTHR30250:SF31">
    <property type="entry name" value="INNER MEMBRANE PROTEIN YGHQ"/>
    <property type="match status" value="1"/>
</dbReference>
<organism evidence="7 8">
    <name type="scientific">Agrococcus citreus</name>
    <dbReference type="NCBI Taxonomy" id="84643"/>
    <lineage>
        <taxon>Bacteria</taxon>
        <taxon>Bacillati</taxon>
        <taxon>Actinomycetota</taxon>
        <taxon>Actinomycetes</taxon>
        <taxon>Micrococcales</taxon>
        <taxon>Microbacteriaceae</taxon>
        <taxon>Agrococcus</taxon>
    </lineage>
</organism>
<evidence type="ECO:0000256" key="6">
    <source>
        <dbReference type="SAM" id="Phobius"/>
    </source>
</evidence>
<evidence type="ECO:0000313" key="7">
    <source>
        <dbReference type="EMBL" id="GAA1421039.1"/>
    </source>
</evidence>
<name>A0ABN1YTH2_9MICO</name>
<evidence type="ECO:0000256" key="1">
    <source>
        <dbReference type="ARBA" id="ARBA00004651"/>
    </source>
</evidence>
<evidence type="ECO:0000256" key="5">
    <source>
        <dbReference type="ARBA" id="ARBA00023136"/>
    </source>
</evidence>
<dbReference type="RefSeq" id="WP_343918273.1">
    <property type="nucleotide sequence ID" value="NZ_BAAAKK010000003.1"/>
</dbReference>
<evidence type="ECO:0000256" key="4">
    <source>
        <dbReference type="ARBA" id="ARBA00022989"/>
    </source>
</evidence>
<dbReference type="InterPro" id="IPR050833">
    <property type="entry name" value="Poly_Biosynth_Transport"/>
</dbReference>
<comment type="subcellular location">
    <subcellularLocation>
        <location evidence="1">Cell membrane</location>
        <topology evidence="1">Multi-pass membrane protein</topology>
    </subcellularLocation>
</comment>
<protein>
    <recommendedName>
        <fullName evidence="9">Membrane protein involved in the export of O-antigen and teichoic acid</fullName>
    </recommendedName>
</protein>
<feature type="transmembrane region" description="Helical" evidence="6">
    <location>
        <begin position="78"/>
        <end position="98"/>
    </location>
</feature>
<keyword evidence="4 6" id="KW-1133">Transmembrane helix</keyword>
<comment type="caution">
    <text evidence="7">The sequence shown here is derived from an EMBL/GenBank/DDBJ whole genome shotgun (WGS) entry which is preliminary data.</text>
</comment>
<evidence type="ECO:0000313" key="8">
    <source>
        <dbReference type="Proteomes" id="UP001501266"/>
    </source>
</evidence>
<sequence length="400" mass="41811">MLRLFSGLVAARLLGAVAQAALLFLLARLLDPVEFGVVGAILGAMILASTLSDLGITPATTRSSAVADRPVVFALQRLNFRVAWLSGLTMTLIISVAALTLPSVFSWSLLPLAIWIFTERVAEFRFALAIGAERVRRATANLSVRKVFPTVLTSVALLTPIDPIFLMSCGFALGGLLSLLLPVDTLEPEASGEQEVGSSLGATLRHALPFWLNSVGAQARQLDVTVVGIVSNFAVAGVFAPAARLISPLRLIPATLGQAALPRAARAGGRKSPWQLTFSVGLASVGVYAAIALLAEPLIRVLFGEPYIGAAPVLQVLLLGLVAAGMSSVLTSHLQASGREWSVAKISLLTAAVSLILLAILAQLYGPVAAAGGLTLGYFIQFGLLAWLSPRPRKTSANSP</sequence>
<keyword evidence="8" id="KW-1185">Reference proteome</keyword>
<accession>A0ABN1YTH2</accession>
<feature type="transmembrane region" description="Helical" evidence="6">
    <location>
        <begin position="276"/>
        <end position="295"/>
    </location>
</feature>
<feature type="transmembrane region" description="Helical" evidence="6">
    <location>
        <begin position="164"/>
        <end position="183"/>
    </location>
</feature>
<feature type="transmembrane region" description="Helical" evidence="6">
    <location>
        <begin position="368"/>
        <end position="388"/>
    </location>
</feature>
<reference evidence="7 8" key="1">
    <citation type="journal article" date="2019" name="Int. J. Syst. Evol. Microbiol.">
        <title>The Global Catalogue of Microorganisms (GCM) 10K type strain sequencing project: providing services to taxonomists for standard genome sequencing and annotation.</title>
        <authorList>
            <consortium name="The Broad Institute Genomics Platform"/>
            <consortium name="The Broad Institute Genome Sequencing Center for Infectious Disease"/>
            <person name="Wu L."/>
            <person name="Ma J."/>
        </authorList>
    </citation>
    <scope>NUCLEOTIDE SEQUENCE [LARGE SCALE GENOMIC DNA]</scope>
    <source>
        <strain evidence="7 8">JCM 12398</strain>
    </source>
</reference>
<evidence type="ECO:0000256" key="3">
    <source>
        <dbReference type="ARBA" id="ARBA00022692"/>
    </source>
</evidence>
<evidence type="ECO:0000256" key="2">
    <source>
        <dbReference type="ARBA" id="ARBA00022475"/>
    </source>
</evidence>
<proteinExistence type="predicted"/>
<gene>
    <name evidence="7" type="ORF">GCM10009640_11230</name>
</gene>
<dbReference type="PANTHER" id="PTHR30250">
    <property type="entry name" value="PST FAMILY PREDICTED COLANIC ACID TRANSPORTER"/>
    <property type="match status" value="1"/>
</dbReference>
<dbReference type="Pfam" id="PF01943">
    <property type="entry name" value="Polysacc_synt"/>
    <property type="match status" value="1"/>
</dbReference>
<dbReference type="EMBL" id="BAAAKK010000003">
    <property type="protein sequence ID" value="GAA1421039.1"/>
    <property type="molecule type" value="Genomic_DNA"/>
</dbReference>
<feature type="transmembrane region" description="Helical" evidence="6">
    <location>
        <begin position="342"/>
        <end position="362"/>
    </location>
</feature>